<accession>A0A6M1LUB2</accession>
<dbReference type="InterPro" id="IPR050563">
    <property type="entry name" value="4-hydroxybenzoyl-CoA_TE"/>
</dbReference>
<dbReference type="PANTHER" id="PTHR31793">
    <property type="entry name" value="4-HYDROXYBENZOYL-COA THIOESTERASE FAMILY MEMBER"/>
    <property type="match status" value="1"/>
</dbReference>
<dbReference type="AlphaFoldDB" id="A0A6M1LUB2"/>
<evidence type="ECO:0000256" key="1">
    <source>
        <dbReference type="ARBA" id="ARBA00005953"/>
    </source>
</evidence>
<dbReference type="Pfam" id="PF13279">
    <property type="entry name" value="4HBT_2"/>
    <property type="match status" value="1"/>
</dbReference>
<dbReference type="EMBL" id="JAAIKB010000023">
    <property type="protein sequence ID" value="NGM24031.1"/>
    <property type="molecule type" value="Genomic_DNA"/>
</dbReference>
<evidence type="ECO:0000313" key="4">
    <source>
        <dbReference type="Proteomes" id="UP000475385"/>
    </source>
</evidence>
<protein>
    <submittedName>
        <fullName evidence="3">Acyl-CoA thioesterase</fullName>
    </submittedName>
</protein>
<proteinExistence type="inferred from homology"/>
<evidence type="ECO:0000313" key="3">
    <source>
        <dbReference type="EMBL" id="NGM24031.1"/>
    </source>
</evidence>
<dbReference type="SUPFAM" id="SSF54637">
    <property type="entry name" value="Thioesterase/thiol ester dehydrase-isomerase"/>
    <property type="match status" value="1"/>
</dbReference>
<gene>
    <name evidence="3" type="ORF">G3576_28755</name>
</gene>
<dbReference type="InterPro" id="IPR029069">
    <property type="entry name" value="HotDog_dom_sf"/>
</dbReference>
<comment type="similarity">
    <text evidence="1">Belongs to the 4-hydroxybenzoyl-CoA thioesterase family.</text>
</comment>
<keyword evidence="4" id="KW-1185">Reference proteome</keyword>
<organism evidence="3 4">
    <name type="scientific">Falsiroseomonas algicola</name>
    <dbReference type="NCBI Taxonomy" id="2716930"/>
    <lineage>
        <taxon>Bacteria</taxon>
        <taxon>Pseudomonadati</taxon>
        <taxon>Pseudomonadota</taxon>
        <taxon>Alphaproteobacteria</taxon>
        <taxon>Acetobacterales</taxon>
        <taxon>Roseomonadaceae</taxon>
        <taxon>Falsiroseomonas</taxon>
    </lineage>
</organism>
<dbReference type="Proteomes" id="UP000475385">
    <property type="component" value="Unassembled WGS sequence"/>
</dbReference>
<keyword evidence="2" id="KW-0378">Hydrolase</keyword>
<sequence length="144" mass="15941">MTERPPTARLSDFPHHCAISTRWSDNDAYGHVNNVVFYSFFDTAVNRWLIAVGALDIAASNVVGLVVETGCRYRKPVAYPQDIVVGMRLAKLGTTSVRYELAVFVAGEEEASAEGHFTHVYVSRQTGRPVPVPEHLRNALQALK</sequence>
<dbReference type="CDD" id="cd00586">
    <property type="entry name" value="4HBT"/>
    <property type="match status" value="1"/>
</dbReference>
<reference evidence="3 4" key="2">
    <citation type="submission" date="2020-03" db="EMBL/GenBank/DDBJ databases">
        <title>Roseomonas stagni sp. nov., isolated from pond water in Japan.</title>
        <authorList>
            <person name="Furuhata K."/>
            <person name="Miyamoto H."/>
            <person name="Goto K."/>
        </authorList>
    </citation>
    <scope>NUCLEOTIDE SEQUENCE [LARGE SCALE GENOMIC DNA]</scope>
    <source>
        <strain evidence="3 4">PeD5</strain>
    </source>
</reference>
<dbReference type="RefSeq" id="WP_164697948.1">
    <property type="nucleotide sequence ID" value="NZ_JAAIKB010000023.1"/>
</dbReference>
<reference evidence="3 4" key="1">
    <citation type="submission" date="2020-02" db="EMBL/GenBank/DDBJ databases">
        <authorList>
            <person name="Kim H.M."/>
            <person name="Jeon C.O."/>
        </authorList>
    </citation>
    <scope>NUCLEOTIDE SEQUENCE [LARGE SCALE GENOMIC DNA]</scope>
    <source>
        <strain evidence="3 4">PeD5</strain>
    </source>
</reference>
<name>A0A6M1LUB2_9PROT</name>
<evidence type="ECO:0000256" key="2">
    <source>
        <dbReference type="ARBA" id="ARBA00022801"/>
    </source>
</evidence>
<dbReference type="PANTHER" id="PTHR31793:SF27">
    <property type="entry name" value="NOVEL THIOESTERASE SUPERFAMILY DOMAIN AND SAPOSIN A-TYPE DOMAIN CONTAINING PROTEIN (0610012H03RIK)"/>
    <property type="match status" value="1"/>
</dbReference>
<dbReference type="Gene3D" id="3.10.129.10">
    <property type="entry name" value="Hotdog Thioesterase"/>
    <property type="match status" value="1"/>
</dbReference>
<comment type="caution">
    <text evidence="3">The sequence shown here is derived from an EMBL/GenBank/DDBJ whole genome shotgun (WGS) entry which is preliminary data.</text>
</comment>
<dbReference type="GO" id="GO:0047617">
    <property type="term" value="F:fatty acyl-CoA hydrolase activity"/>
    <property type="evidence" value="ECO:0007669"/>
    <property type="project" value="TreeGrafter"/>
</dbReference>